<dbReference type="EMBL" id="QFQP01000040">
    <property type="protein sequence ID" value="PZR06035.1"/>
    <property type="molecule type" value="Genomic_DNA"/>
</dbReference>
<name>A0A2W5T3P1_9BACT</name>
<protein>
    <submittedName>
        <fullName evidence="2">Uncharacterized protein</fullName>
    </submittedName>
</protein>
<feature type="region of interest" description="Disordered" evidence="1">
    <location>
        <begin position="1"/>
        <end position="41"/>
    </location>
</feature>
<reference evidence="2 3" key="1">
    <citation type="submission" date="2017-08" db="EMBL/GenBank/DDBJ databases">
        <title>Infants hospitalized years apart are colonized by the same room-sourced microbial strains.</title>
        <authorList>
            <person name="Brooks B."/>
            <person name="Olm M.R."/>
            <person name="Firek B.A."/>
            <person name="Baker R."/>
            <person name="Thomas B.C."/>
            <person name="Morowitz M.J."/>
            <person name="Banfield J.F."/>
        </authorList>
    </citation>
    <scope>NUCLEOTIDE SEQUENCE [LARGE SCALE GENOMIC DNA]</scope>
    <source>
        <strain evidence="2">S2_003_000_R2_14</strain>
    </source>
</reference>
<sequence length="162" mass="17270">MFFFTAGCARRDAKSEDAGSPVPSVTAQRDEDLSRLPQAGGSLDDQLKAEAAARTPGSPSLERLIGALMSQGVKLAPTRQVYGRKHLATYCATGEATGIVVIVCEYPNAEQAARGETESNLMFNQMSGHVSKVHKNAVLHLVARSDAPVDDVAKIQGVFRTL</sequence>
<accession>A0A2W5T3P1</accession>
<gene>
    <name evidence="2" type="ORF">DI536_30895</name>
</gene>
<dbReference type="AlphaFoldDB" id="A0A2W5T3P1"/>
<evidence type="ECO:0000313" key="3">
    <source>
        <dbReference type="Proteomes" id="UP000249061"/>
    </source>
</evidence>
<evidence type="ECO:0000256" key="1">
    <source>
        <dbReference type="SAM" id="MobiDB-lite"/>
    </source>
</evidence>
<dbReference type="Proteomes" id="UP000249061">
    <property type="component" value="Unassembled WGS sequence"/>
</dbReference>
<comment type="caution">
    <text evidence="2">The sequence shown here is derived from an EMBL/GenBank/DDBJ whole genome shotgun (WGS) entry which is preliminary data.</text>
</comment>
<organism evidence="2 3">
    <name type="scientific">Archangium gephyra</name>
    <dbReference type="NCBI Taxonomy" id="48"/>
    <lineage>
        <taxon>Bacteria</taxon>
        <taxon>Pseudomonadati</taxon>
        <taxon>Myxococcota</taxon>
        <taxon>Myxococcia</taxon>
        <taxon>Myxococcales</taxon>
        <taxon>Cystobacterineae</taxon>
        <taxon>Archangiaceae</taxon>
        <taxon>Archangium</taxon>
    </lineage>
</organism>
<proteinExistence type="predicted"/>
<evidence type="ECO:0000313" key="2">
    <source>
        <dbReference type="EMBL" id="PZR06035.1"/>
    </source>
</evidence>